<dbReference type="CDD" id="cd01949">
    <property type="entry name" value="GGDEF"/>
    <property type="match status" value="1"/>
</dbReference>
<dbReference type="PATRIC" id="fig|1641875.4.peg.4323"/>
<organism evidence="2 3">
    <name type="scientific">Roseovarius atlanticus</name>
    <dbReference type="NCBI Taxonomy" id="1641875"/>
    <lineage>
        <taxon>Bacteria</taxon>
        <taxon>Pseudomonadati</taxon>
        <taxon>Pseudomonadota</taxon>
        <taxon>Alphaproteobacteria</taxon>
        <taxon>Rhodobacterales</taxon>
        <taxon>Roseobacteraceae</taxon>
        <taxon>Roseovarius</taxon>
    </lineage>
</organism>
<dbReference type="RefSeq" id="WP_057792696.1">
    <property type="nucleotide sequence ID" value="NZ_LAXJ01000008.1"/>
</dbReference>
<evidence type="ECO:0000313" key="2">
    <source>
        <dbReference type="EMBL" id="KRS12811.1"/>
    </source>
</evidence>
<dbReference type="Pfam" id="PF00990">
    <property type="entry name" value="GGDEF"/>
    <property type="match status" value="1"/>
</dbReference>
<keyword evidence="3" id="KW-1185">Reference proteome</keyword>
<name>A0A0T5NV45_9RHOB</name>
<dbReference type="NCBIfam" id="TIGR00254">
    <property type="entry name" value="GGDEF"/>
    <property type="match status" value="1"/>
</dbReference>
<dbReference type="SMART" id="SM00267">
    <property type="entry name" value="GGDEF"/>
    <property type="match status" value="1"/>
</dbReference>
<accession>A0A0T5NV45</accession>
<comment type="caution">
    <text evidence="2">The sequence shown here is derived from an EMBL/GenBank/DDBJ whole genome shotgun (WGS) entry which is preliminary data.</text>
</comment>
<dbReference type="PANTHER" id="PTHR46663:SF4">
    <property type="entry name" value="DIGUANYLATE CYCLASE DGCT-RELATED"/>
    <property type="match status" value="1"/>
</dbReference>
<dbReference type="InterPro" id="IPR052163">
    <property type="entry name" value="DGC-Regulatory_Protein"/>
</dbReference>
<dbReference type="InterPro" id="IPR042463">
    <property type="entry name" value="HNOB_dom_associated_sf"/>
</dbReference>
<dbReference type="InterPro" id="IPR000160">
    <property type="entry name" value="GGDEF_dom"/>
</dbReference>
<proteinExistence type="predicted"/>
<reference evidence="2 3" key="1">
    <citation type="submission" date="2015-04" db="EMBL/GenBank/DDBJ databases">
        <title>The draft genome sequence of Roseovarius sp.R12b.</title>
        <authorList>
            <person name="Li G."/>
            <person name="Lai Q."/>
            <person name="Shao Z."/>
            <person name="Yan P."/>
        </authorList>
    </citation>
    <scope>NUCLEOTIDE SEQUENCE [LARGE SCALE GENOMIC DNA]</scope>
    <source>
        <strain evidence="2 3">R12B</strain>
    </source>
</reference>
<dbReference type="InterPro" id="IPR043128">
    <property type="entry name" value="Rev_trsase/Diguanyl_cyclase"/>
</dbReference>
<feature type="domain" description="GGDEF" evidence="1">
    <location>
        <begin position="198"/>
        <end position="332"/>
    </location>
</feature>
<dbReference type="InterPro" id="IPR029787">
    <property type="entry name" value="Nucleotide_cyclase"/>
</dbReference>
<gene>
    <name evidence="2" type="ORF">XM53_09565</name>
</gene>
<protein>
    <recommendedName>
        <fullName evidence="1">GGDEF domain-containing protein</fullName>
    </recommendedName>
</protein>
<dbReference type="Gene3D" id="3.30.70.270">
    <property type="match status" value="1"/>
</dbReference>
<dbReference type="Gene3D" id="3.30.450.260">
    <property type="entry name" value="Haem NO binding associated domain"/>
    <property type="match status" value="1"/>
</dbReference>
<dbReference type="PANTHER" id="PTHR46663">
    <property type="entry name" value="DIGUANYLATE CYCLASE DGCT-RELATED"/>
    <property type="match status" value="1"/>
</dbReference>
<dbReference type="STRING" id="1641875.XM53_09565"/>
<evidence type="ECO:0000313" key="3">
    <source>
        <dbReference type="Proteomes" id="UP000051295"/>
    </source>
</evidence>
<dbReference type="EMBL" id="LAXJ01000008">
    <property type="protein sequence ID" value="KRS12811.1"/>
    <property type="molecule type" value="Genomic_DNA"/>
</dbReference>
<dbReference type="OrthoDB" id="9812260at2"/>
<dbReference type="PROSITE" id="PS50887">
    <property type="entry name" value="GGDEF"/>
    <property type="match status" value="1"/>
</dbReference>
<dbReference type="Proteomes" id="UP000051295">
    <property type="component" value="Unassembled WGS sequence"/>
</dbReference>
<sequence>MRPGAIETLGALLDVLCPMHLIVDAMGRITHAGPTATKVLDTKALTGRDFFDLFEVRRPRLDPGVPGLRAAAGRRLHFVLRGPADTELKGVAVPFPEDRALGPPGGVIVDLSFGIGVIEAVGRHDLRSADFAVTDLAVEMLYLAEAKSVVTDAWQKLNQRLQGAKAVAEQEAYTDTLTGLLNRRALEPMMRRLIASGQEFALMHLDLDYFKSVNDTLGHAAGDHVLRHVAQILRQEIRDGDTVIRVGGDEFVLMIAERTSDAELSRLGGRLIRRLEAPVAFNGEVARISGSIGTTRSSTYAKPRLAVMMDDADLALYAAKQAGRGCHVAFRPGLRNAVEMRSVGAVPPV</sequence>
<dbReference type="SUPFAM" id="SSF55073">
    <property type="entry name" value="Nucleotide cyclase"/>
    <property type="match status" value="1"/>
</dbReference>
<dbReference type="AlphaFoldDB" id="A0A0T5NV45"/>
<evidence type="ECO:0000259" key="1">
    <source>
        <dbReference type="PROSITE" id="PS50887"/>
    </source>
</evidence>